<dbReference type="InterPro" id="IPR002347">
    <property type="entry name" value="SDR_fam"/>
</dbReference>
<dbReference type="EMBL" id="JAACJL010000031">
    <property type="protein sequence ID" value="KAF4616902.1"/>
    <property type="molecule type" value="Genomic_DNA"/>
</dbReference>
<evidence type="ECO:0008006" key="5">
    <source>
        <dbReference type="Google" id="ProtNLM"/>
    </source>
</evidence>
<sequence length="259" mass="27114">MSAPAQTHQGKVAIITGGSKGIGAATTLQLVAQGANVVFTYSSDTAAADALVTKVHGLYPPIANAPPRVTAFKGDAAAVGDLKVLVSKTLEVYGQIDILILNAAIMPMHDLEHTTEASFDNTMALNVKGPYFLTQLVAPHLKAGSHIVFLSTTLIAASTVTPAYLLYLTTKGAIEQMVRVISKDLSRKGISVNAVAPGPTGTELFYKDKPDAVLNMIKSFIPMGRLGTPEEIAQVIVWLSGDSSGWVSGQIIRANGGMA</sequence>
<dbReference type="Gene3D" id="3.40.50.720">
    <property type="entry name" value="NAD(P)-binding Rossmann-like Domain"/>
    <property type="match status" value="1"/>
</dbReference>
<comment type="caution">
    <text evidence="3">The sequence shown here is derived from an EMBL/GenBank/DDBJ whole genome shotgun (WGS) entry which is preliminary data.</text>
</comment>
<dbReference type="InterPro" id="IPR036291">
    <property type="entry name" value="NAD(P)-bd_dom_sf"/>
</dbReference>
<keyword evidence="2" id="KW-0560">Oxidoreductase</keyword>
<dbReference type="GO" id="GO:0016614">
    <property type="term" value="F:oxidoreductase activity, acting on CH-OH group of donors"/>
    <property type="evidence" value="ECO:0007669"/>
    <property type="project" value="UniProtKB-ARBA"/>
</dbReference>
<dbReference type="Pfam" id="PF13561">
    <property type="entry name" value="adh_short_C2"/>
    <property type="match status" value="1"/>
</dbReference>
<accession>A0A8H4VP73</accession>
<reference evidence="3 4" key="1">
    <citation type="submission" date="2019-12" db="EMBL/GenBank/DDBJ databases">
        <authorList>
            <person name="Floudas D."/>
            <person name="Bentzer J."/>
            <person name="Ahren D."/>
            <person name="Johansson T."/>
            <person name="Persson P."/>
            <person name="Tunlid A."/>
        </authorList>
    </citation>
    <scope>NUCLEOTIDE SEQUENCE [LARGE SCALE GENOMIC DNA]</scope>
    <source>
        <strain evidence="3 4">CBS 102.39</strain>
    </source>
</reference>
<organism evidence="3 4">
    <name type="scientific">Agrocybe pediades</name>
    <dbReference type="NCBI Taxonomy" id="84607"/>
    <lineage>
        <taxon>Eukaryota</taxon>
        <taxon>Fungi</taxon>
        <taxon>Dikarya</taxon>
        <taxon>Basidiomycota</taxon>
        <taxon>Agaricomycotina</taxon>
        <taxon>Agaricomycetes</taxon>
        <taxon>Agaricomycetidae</taxon>
        <taxon>Agaricales</taxon>
        <taxon>Agaricineae</taxon>
        <taxon>Strophariaceae</taxon>
        <taxon>Agrocybe</taxon>
    </lineage>
</organism>
<evidence type="ECO:0000313" key="4">
    <source>
        <dbReference type="Proteomes" id="UP000521872"/>
    </source>
</evidence>
<dbReference type="PANTHER" id="PTHR48107:SF7">
    <property type="entry name" value="RE15974P"/>
    <property type="match status" value="1"/>
</dbReference>
<dbReference type="FunFam" id="3.40.50.720:FF:000084">
    <property type="entry name" value="Short-chain dehydrogenase reductase"/>
    <property type="match status" value="1"/>
</dbReference>
<dbReference type="PANTHER" id="PTHR48107">
    <property type="entry name" value="NADPH-DEPENDENT ALDEHYDE REDUCTASE-LIKE PROTEIN, CHLOROPLASTIC-RELATED"/>
    <property type="match status" value="1"/>
</dbReference>
<gene>
    <name evidence="3" type="ORF">D9613_008768</name>
</gene>
<evidence type="ECO:0000256" key="2">
    <source>
        <dbReference type="ARBA" id="ARBA00023002"/>
    </source>
</evidence>
<proteinExistence type="inferred from homology"/>
<evidence type="ECO:0000313" key="3">
    <source>
        <dbReference type="EMBL" id="KAF4616902.1"/>
    </source>
</evidence>
<name>A0A8H4VP73_9AGAR</name>
<dbReference type="AlphaFoldDB" id="A0A8H4VP73"/>
<keyword evidence="4" id="KW-1185">Reference proteome</keyword>
<protein>
    <recommendedName>
        <fullName evidence="5">NAD(P)-binding protein</fullName>
    </recommendedName>
</protein>
<dbReference type="PRINTS" id="PR00081">
    <property type="entry name" value="GDHRDH"/>
</dbReference>
<dbReference type="Proteomes" id="UP000521872">
    <property type="component" value="Unassembled WGS sequence"/>
</dbReference>
<evidence type="ECO:0000256" key="1">
    <source>
        <dbReference type="ARBA" id="ARBA00006484"/>
    </source>
</evidence>
<dbReference type="SUPFAM" id="SSF51735">
    <property type="entry name" value="NAD(P)-binding Rossmann-fold domains"/>
    <property type="match status" value="1"/>
</dbReference>
<comment type="similarity">
    <text evidence="1">Belongs to the short-chain dehydrogenases/reductases (SDR) family.</text>
</comment>